<dbReference type="Gene3D" id="3.30.70.1790">
    <property type="entry name" value="RepB DNA-primase, N-terminal domain"/>
    <property type="match status" value="1"/>
</dbReference>
<dbReference type="InterPro" id="IPR027417">
    <property type="entry name" value="P-loop_NTPase"/>
</dbReference>
<keyword evidence="8" id="KW-1185">Reference proteome</keyword>
<evidence type="ECO:0000313" key="7">
    <source>
        <dbReference type="EMBL" id="SMB93367.1"/>
    </source>
</evidence>
<feature type="region of interest" description="Disordered" evidence="5">
    <location>
        <begin position="328"/>
        <end position="375"/>
    </location>
</feature>
<keyword evidence="3 7" id="KW-0347">Helicase</keyword>
<dbReference type="STRING" id="695939.SAMN00790413_01954"/>
<name>A0A1W1VJ17_9DEIO</name>
<reference evidence="7 8" key="1">
    <citation type="submission" date="2017-04" db="EMBL/GenBank/DDBJ databases">
        <authorList>
            <person name="Afonso C.L."/>
            <person name="Miller P.J."/>
            <person name="Scott M.A."/>
            <person name="Spackman E."/>
            <person name="Goraichik I."/>
            <person name="Dimitrov K.M."/>
            <person name="Suarez D.L."/>
            <person name="Swayne D.E."/>
        </authorList>
    </citation>
    <scope>NUCLEOTIDE SEQUENCE [LARGE SCALE GENOMIC DNA]</scope>
    <source>
        <strain evidence="7 8">KR-140</strain>
    </source>
</reference>
<dbReference type="SUPFAM" id="SSF52540">
    <property type="entry name" value="P-loop containing nucleoside triphosphate hydrolases"/>
    <property type="match status" value="1"/>
</dbReference>
<dbReference type="Pfam" id="PF08706">
    <property type="entry name" value="D5_N"/>
    <property type="match status" value="1"/>
</dbReference>
<gene>
    <name evidence="7" type="ORF">SAMN00790413_01954</name>
</gene>
<feature type="region of interest" description="Disordered" evidence="5">
    <location>
        <begin position="232"/>
        <end position="263"/>
    </location>
</feature>
<dbReference type="SMART" id="SM00885">
    <property type="entry name" value="D5_N"/>
    <property type="match status" value="1"/>
</dbReference>
<proteinExistence type="predicted"/>
<dbReference type="InterPro" id="IPR006500">
    <property type="entry name" value="Helicase_put_C_phage/plasmid"/>
</dbReference>
<dbReference type="PROSITE" id="PS51206">
    <property type="entry name" value="SF3_HELICASE_1"/>
    <property type="match status" value="1"/>
</dbReference>
<organism evidence="7 8">
    <name type="scientific">Deinococcus hopiensis KR-140</name>
    <dbReference type="NCBI Taxonomy" id="695939"/>
    <lineage>
        <taxon>Bacteria</taxon>
        <taxon>Thermotogati</taxon>
        <taxon>Deinococcota</taxon>
        <taxon>Deinococci</taxon>
        <taxon>Deinococcales</taxon>
        <taxon>Deinococcaceae</taxon>
        <taxon>Deinococcus</taxon>
    </lineage>
</organism>
<keyword evidence="1" id="KW-0547">Nucleotide-binding</keyword>
<evidence type="ECO:0000256" key="2">
    <source>
        <dbReference type="ARBA" id="ARBA00022801"/>
    </source>
</evidence>
<feature type="compositionally biased region" description="Basic and acidic residues" evidence="5">
    <location>
        <begin position="364"/>
        <end position="375"/>
    </location>
</feature>
<dbReference type="NCBIfam" id="TIGR01613">
    <property type="entry name" value="primase_Cterm"/>
    <property type="match status" value="1"/>
</dbReference>
<dbReference type="PANTHER" id="PTHR35372:SF2">
    <property type="entry name" value="SF3 HELICASE DOMAIN-CONTAINING PROTEIN"/>
    <property type="match status" value="1"/>
</dbReference>
<accession>A0A1W1VJ17</accession>
<sequence length="806" mass="89824">MTQPSPRQWVALLYRGVTPPHGFVEFRFLKGGTRAWMPWPAFEGHPDEFRLTAVPEGKNAYWGVALRTLDAPEAINPKTGKPGMGDKAHTHPTHLQWAEVDLEKHPELTNGQTDLHSLPAEELAEYKAVLLRQVLAECERRNLPPRAVVDSGHGLHLYWARRARSTMEETEAYNRRLVLAFGASTESTDQARILRLPGTFNLKNPQRPLPVQVLWQDAEAWVERDALDALPELEKPKPVPPSQSSGKVSQPAGNAQEKYAQSALQREVDAVRSAGEGGRNHQLNRSAFSVGTLVGAGALDEVQAAHELTEAALAAGLEESEIRDTVRSGLAAGKQSPRDLSTVGQRHWENKPQAFGTIGGKGDGQAKTRTKDLPDKPTLADYRDLTLDWCAEQGHVYRYHQTRRSWWQYKGGVYVEVLDEVMYQRADKILQSYGYNNLKTANIREVLDKISREESVAALEVDQTAWELNTRTGILDLESGLLHDHTPEYFSTIQSAAAYRPGSVAHDWMAFLRQAVPDEGDRLLLQQFAGLCLTGDTSPQRALVLVGDGGTGKSTFVRVLQAVLGNLATSSALENIKDGSFLVGNLVGKRMCVVSELQQSVDWLPFKRITGEDTISVDVKNKTPFTTKLDIKLIILTNVMPRLGEDTSNSSLMRRFLPVAFNVKPEKPDPTLEARLTHPDELPGVLNWMLEGLRVLRENNMRFPASDAAALAREIVEDSNKVIGFLRDECRYVPDVQTASADLYAAYRKWCGQNGFSPLHINNFGKHLISAAKYFGKTVERDRNVRGTDYRHIQLSTQPGMWEDSE</sequence>
<keyword evidence="4" id="KW-0067">ATP-binding</keyword>
<dbReference type="Proteomes" id="UP000192582">
    <property type="component" value="Unassembled WGS sequence"/>
</dbReference>
<dbReference type="InterPro" id="IPR045455">
    <property type="entry name" value="NrS-1_pol-like_helicase"/>
</dbReference>
<dbReference type="InterPro" id="IPR014015">
    <property type="entry name" value="Helicase_SF3_DNA-vir"/>
</dbReference>
<dbReference type="InterPro" id="IPR004968">
    <property type="entry name" value="DNA_primase/NTPase_C"/>
</dbReference>
<feature type="domain" description="SF3 helicase" evidence="6">
    <location>
        <begin position="520"/>
        <end position="674"/>
    </location>
</feature>
<dbReference type="Pfam" id="PF03288">
    <property type="entry name" value="Pox_D5"/>
    <property type="match status" value="1"/>
</dbReference>
<evidence type="ECO:0000256" key="5">
    <source>
        <dbReference type="SAM" id="MobiDB-lite"/>
    </source>
</evidence>
<dbReference type="EMBL" id="FWWU01000009">
    <property type="protein sequence ID" value="SMB93367.1"/>
    <property type="molecule type" value="Genomic_DNA"/>
</dbReference>
<protein>
    <submittedName>
        <fullName evidence="7">Putative DNA primase/helicase</fullName>
    </submittedName>
</protein>
<dbReference type="GO" id="GO:0016787">
    <property type="term" value="F:hydrolase activity"/>
    <property type="evidence" value="ECO:0007669"/>
    <property type="project" value="UniProtKB-KW"/>
</dbReference>
<dbReference type="Pfam" id="PF19263">
    <property type="entry name" value="DUF5906"/>
    <property type="match status" value="1"/>
</dbReference>
<dbReference type="PANTHER" id="PTHR35372">
    <property type="entry name" value="ATP BINDING PROTEIN-RELATED"/>
    <property type="match status" value="1"/>
</dbReference>
<dbReference type="InterPro" id="IPR014818">
    <property type="entry name" value="Phage/plasmid_primase_P4_C"/>
</dbReference>
<dbReference type="InterPro" id="IPR051620">
    <property type="entry name" value="ORF904-like_C"/>
</dbReference>
<dbReference type="AlphaFoldDB" id="A0A1W1VJ17"/>
<evidence type="ECO:0000256" key="4">
    <source>
        <dbReference type="ARBA" id="ARBA00022840"/>
    </source>
</evidence>
<dbReference type="GO" id="GO:0004386">
    <property type="term" value="F:helicase activity"/>
    <property type="evidence" value="ECO:0007669"/>
    <property type="project" value="UniProtKB-KW"/>
</dbReference>
<keyword evidence="2" id="KW-0378">Hydrolase</keyword>
<evidence type="ECO:0000313" key="8">
    <source>
        <dbReference type="Proteomes" id="UP000192582"/>
    </source>
</evidence>
<feature type="compositionally biased region" description="Polar residues" evidence="5">
    <location>
        <begin position="242"/>
        <end position="253"/>
    </location>
</feature>
<evidence type="ECO:0000256" key="3">
    <source>
        <dbReference type="ARBA" id="ARBA00022806"/>
    </source>
</evidence>
<evidence type="ECO:0000256" key="1">
    <source>
        <dbReference type="ARBA" id="ARBA00022741"/>
    </source>
</evidence>
<dbReference type="Gene3D" id="3.40.50.300">
    <property type="entry name" value="P-loop containing nucleotide triphosphate hydrolases"/>
    <property type="match status" value="1"/>
</dbReference>
<dbReference type="GO" id="GO:0005524">
    <property type="term" value="F:ATP binding"/>
    <property type="evidence" value="ECO:0007669"/>
    <property type="project" value="UniProtKB-KW"/>
</dbReference>
<evidence type="ECO:0000259" key="6">
    <source>
        <dbReference type="PROSITE" id="PS51206"/>
    </source>
</evidence>